<reference evidence="3" key="1">
    <citation type="submission" date="2003-08" db="EMBL/GenBank/DDBJ databases">
        <authorList>
            <person name="Birren B."/>
            <person name="Nusbaum C."/>
            <person name="Abebe A."/>
            <person name="Abouelleil A."/>
            <person name="Adekoya E."/>
            <person name="Ait-zahra M."/>
            <person name="Allen N."/>
            <person name="Allen T."/>
            <person name="An P."/>
            <person name="Anderson M."/>
            <person name="Anderson S."/>
            <person name="Arachchi H."/>
            <person name="Armbruster J."/>
            <person name="Bachantsang P."/>
            <person name="Baldwin J."/>
            <person name="Barry A."/>
            <person name="Bayul T."/>
            <person name="Blitshsteyn B."/>
            <person name="Bloom T."/>
            <person name="Blye J."/>
            <person name="Boguslavskiy L."/>
            <person name="Borowsky M."/>
            <person name="Boukhgalter B."/>
            <person name="Brunache A."/>
            <person name="Butler J."/>
            <person name="Calixte N."/>
            <person name="Calvo S."/>
            <person name="Camarata J."/>
            <person name="Campo K."/>
            <person name="Chang J."/>
            <person name="Cheshatsang Y."/>
            <person name="Citroen M."/>
            <person name="Collymore A."/>
            <person name="Considine T."/>
            <person name="Cook A."/>
            <person name="Cooke P."/>
            <person name="Corum B."/>
            <person name="Cuomo C."/>
            <person name="David R."/>
            <person name="Dawoe T."/>
            <person name="Degray S."/>
            <person name="Dodge S."/>
            <person name="Dooley K."/>
            <person name="Dorje P."/>
            <person name="Dorjee K."/>
            <person name="Dorris L."/>
            <person name="Duffey N."/>
            <person name="Dupes A."/>
            <person name="Elkins T."/>
            <person name="Engels R."/>
            <person name="Erickson J."/>
            <person name="Farina A."/>
            <person name="Faro S."/>
            <person name="Ferreira P."/>
            <person name="Fischer H."/>
            <person name="Fitzgerald M."/>
            <person name="Foley K."/>
            <person name="Gage D."/>
            <person name="Galagan J."/>
            <person name="Gearin G."/>
            <person name="Gnerre S."/>
            <person name="Gnirke A."/>
            <person name="Goyette A."/>
            <person name="Graham J."/>
            <person name="Grandbois E."/>
            <person name="Gyaltsen K."/>
            <person name="Hafez N."/>
            <person name="Hagopian D."/>
            <person name="Hagos B."/>
            <person name="Hall J."/>
            <person name="Hatcher B."/>
            <person name="Heller A."/>
            <person name="Higgins H."/>
            <person name="Honan T."/>
            <person name="Horn A."/>
            <person name="Houde N."/>
            <person name="Hughes L."/>
            <person name="Hulme W."/>
            <person name="Husby E."/>
            <person name="Iliev I."/>
            <person name="Jaffe D."/>
            <person name="Jones C."/>
            <person name="Kamal M."/>
            <person name="Kamat A."/>
            <person name="Kamvysselis M."/>
            <person name="Karlsson E."/>
            <person name="Kells C."/>
            <person name="Kieu A."/>
            <person name="Kisner P."/>
            <person name="Kodira C."/>
            <person name="Kulbokas E."/>
            <person name="Labutti K."/>
            <person name="Lama D."/>
            <person name="Landers T."/>
            <person name="Leger J."/>
            <person name="Levine S."/>
            <person name="Lewis D."/>
            <person name="Lewis T."/>
            <person name="Lindblad-toh K."/>
            <person name="Liu X."/>
            <person name="Lokyitsang T."/>
            <person name="Lokyitsang Y."/>
            <person name="Lucien O."/>
            <person name="Lui A."/>
            <person name="Ma L.J."/>
            <person name="Mabbitt R."/>
            <person name="Macdonald J."/>
            <person name="Maclean C."/>
            <person name="Major J."/>
            <person name="Manning J."/>
            <person name="Marabella R."/>
            <person name="Maru K."/>
            <person name="Matthews C."/>
            <person name="Mauceli E."/>
            <person name="Mccarthy M."/>
            <person name="Mcdonough S."/>
            <person name="Mcghee T."/>
            <person name="Meldrim J."/>
            <person name="Meneus L."/>
            <person name="Mesirov J."/>
            <person name="Mihalev A."/>
            <person name="Mihova T."/>
            <person name="Mikkelsen T."/>
            <person name="Mlenga V."/>
            <person name="Moru K."/>
            <person name="Mozes J."/>
            <person name="Mulrain L."/>
            <person name="Munson G."/>
            <person name="Naylor J."/>
            <person name="Newes C."/>
            <person name="Nguyen C."/>
            <person name="Nguyen N."/>
            <person name="Nguyen T."/>
            <person name="Nicol R."/>
            <person name="Nielsen C."/>
            <person name="Nizzari M."/>
            <person name="Norbu C."/>
            <person name="Norbu N."/>
            <person name="O'donnell P."/>
            <person name="Okoawo O."/>
            <person name="O'leary S."/>
            <person name="Omotosho B."/>
            <person name="O'neill K."/>
            <person name="Osman S."/>
            <person name="Parker S."/>
            <person name="Perrin D."/>
            <person name="Phunkhang P."/>
            <person name="Piqani B."/>
            <person name="Purcell S."/>
            <person name="Rachupka T."/>
            <person name="Ramasamy U."/>
            <person name="Rameau R."/>
            <person name="Ray V."/>
            <person name="Raymond C."/>
            <person name="Retta R."/>
            <person name="Richardson S."/>
            <person name="Rise C."/>
            <person name="Rodriguez J."/>
            <person name="Rogers J."/>
            <person name="Rogov P."/>
            <person name="Rutman M."/>
            <person name="Schupbach R."/>
            <person name="Seaman C."/>
            <person name="Settipalli S."/>
            <person name="Sharpe T."/>
            <person name="Sheridan J."/>
            <person name="Sherpa N."/>
            <person name="Shi J."/>
            <person name="Smirnov S."/>
            <person name="Smith C."/>
            <person name="Sougnez C."/>
            <person name="Spencer B."/>
            <person name="Stalker J."/>
            <person name="Stange-thomann N."/>
            <person name="Stavropoulos S."/>
            <person name="Stetson K."/>
            <person name="Stone C."/>
            <person name="Stone S."/>
            <person name="Stubbs M."/>
            <person name="Talamas J."/>
            <person name="Tchuinga P."/>
            <person name="Tenzing P."/>
            <person name="Tesfaye S."/>
            <person name="Theodore J."/>
            <person name="Thoulutsang Y."/>
            <person name="Topham K."/>
            <person name="Towey S."/>
            <person name="Tsamla T."/>
            <person name="Tsomo N."/>
            <person name="Vallee D."/>
            <person name="Vassiliev H."/>
            <person name="Venkataraman V."/>
            <person name="Vinson J."/>
            <person name="Vo A."/>
            <person name="Wade C."/>
            <person name="Wang S."/>
            <person name="Wangchuk T."/>
            <person name="Wangdi T."/>
            <person name="Whittaker C."/>
            <person name="Wilkinson J."/>
            <person name="Wu Y."/>
            <person name="Wyman D."/>
            <person name="Yadav S."/>
            <person name="Yang S."/>
            <person name="Yang X."/>
            <person name="Yeager S."/>
            <person name="Yee E."/>
            <person name="Young G."/>
            <person name="Zainoun J."/>
            <person name="Zembeck L."/>
            <person name="Zimmer A."/>
            <person name="Zody M."/>
            <person name="Lander E."/>
        </authorList>
    </citation>
    <scope>NUCLEOTIDE SEQUENCE [LARGE SCALE GENOMIC DNA]</scope>
</reference>
<organism evidence="2 3">
    <name type="scientific">Ciona savignyi</name>
    <name type="common">Pacific transparent sea squirt</name>
    <dbReference type="NCBI Taxonomy" id="51511"/>
    <lineage>
        <taxon>Eukaryota</taxon>
        <taxon>Metazoa</taxon>
        <taxon>Chordata</taxon>
        <taxon>Tunicata</taxon>
        <taxon>Ascidiacea</taxon>
        <taxon>Phlebobranchia</taxon>
        <taxon>Cionidae</taxon>
        <taxon>Ciona</taxon>
    </lineage>
</organism>
<proteinExistence type="predicted"/>
<dbReference type="InterPro" id="IPR055577">
    <property type="entry name" value="DUF7153"/>
</dbReference>
<accession>H2Y9C4</accession>
<dbReference type="Pfam" id="PF23672">
    <property type="entry name" value="DUF7153"/>
    <property type="match status" value="1"/>
</dbReference>
<protein>
    <recommendedName>
        <fullName evidence="1">DUF7153 domain-containing protein</fullName>
    </recommendedName>
</protein>
<evidence type="ECO:0000313" key="3">
    <source>
        <dbReference type="Proteomes" id="UP000007875"/>
    </source>
</evidence>
<dbReference type="Ensembl" id="ENSCSAVT00000001956.1">
    <property type="protein sequence ID" value="ENSCSAVP00000001922.1"/>
    <property type="gene ID" value="ENSCSAVG00000001119.1"/>
</dbReference>
<dbReference type="Proteomes" id="UP000007875">
    <property type="component" value="Unassembled WGS sequence"/>
</dbReference>
<keyword evidence="3" id="KW-1185">Reference proteome</keyword>
<evidence type="ECO:0000313" key="2">
    <source>
        <dbReference type="Ensembl" id="ENSCSAVP00000001922.1"/>
    </source>
</evidence>
<dbReference type="OMA" id="ARSIWDP"/>
<sequence>MSSYTVAPVANRYYLFNYFERPENEDLFQDVWRKGGDHVKKSSEFVATHLHHAGDGNMKFPWVNFAVALSTEVTFFKPDDWWKNYMGEVKQHKFVANPAGYREIGSYKGKELVADNKSNTSETARFFITAIKVAPNISDEDFESNWKELTGADFLNSQIPGDKLVDAHFYKRFMMSPAFKYTLRTEVNGIDDATGKRIADAANERAAKDGIQLITGFYKIAITVEKD</sequence>
<feature type="domain" description="DUF7153" evidence="1">
    <location>
        <begin position="45"/>
        <end position="201"/>
    </location>
</feature>
<dbReference type="PANTHER" id="PTHR22198">
    <property type="entry name" value="FERM DOMAIN-CONTAINING PROTEIN"/>
    <property type="match status" value="1"/>
</dbReference>
<reference evidence="2" key="3">
    <citation type="submission" date="2025-09" db="UniProtKB">
        <authorList>
            <consortium name="Ensembl"/>
        </authorList>
    </citation>
    <scope>IDENTIFICATION</scope>
</reference>
<evidence type="ECO:0000259" key="1">
    <source>
        <dbReference type="Pfam" id="PF23672"/>
    </source>
</evidence>
<reference evidence="2" key="2">
    <citation type="submission" date="2025-08" db="UniProtKB">
        <authorList>
            <consortium name="Ensembl"/>
        </authorList>
    </citation>
    <scope>IDENTIFICATION</scope>
</reference>
<dbReference type="PANTHER" id="PTHR22198:SF1">
    <property type="entry name" value="FERM DOMAIN-CONTAINING PROTEIN"/>
    <property type="match status" value="1"/>
</dbReference>
<dbReference type="HOGENOM" id="CLU_1219353_0_0_1"/>
<dbReference type="AlphaFoldDB" id="H2Y9C4"/>
<dbReference type="InParanoid" id="H2Y9C4"/>
<dbReference type="GeneTree" id="ENSGT00390000017093"/>
<dbReference type="eggNOG" id="ENOG502SCSY">
    <property type="taxonomic scope" value="Eukaryota"/>
</dbReference>
<name>H2Y9C4_CIOSA</name>
<dbReference type="Gene3D" id="3.30.70.100">
    <property type="match status" value="1"/>
</dbReference>